<dbReference type="InterPro" id="IPR027417">
    <property type="entry name" value="P-loop_NTPase"/>
</dbReference>
<feature type="binding site" evidence="5">
    <location>
        <begin position="506"/>
        <end position="513"/>
    </location>
    <ligand>
        <name>ATP</name>
        <dbReference type="ChEBI" id="CHEBI:30616"/>
    </ligand>
</feature>
<dbReference type="Gene3D" id="3.40.50.300">
    <property type="entry name" value="P-loop containing nucleotide triphosphate hydrolases"/>
    <property type="match status" value="2"/>
</dbReference>
<feature type="signal peptide" evidence="6">
    <location>
        <begin position="1"/>
        <end position="18"/>
    </location>
</feature>
<evidence type="ECO:0000256" key="1">
    <source>
        <dbReference type="ARBA" id="ARBA00022741"/>
    </source>
</evidence>
<evidence type="ECO:0000256" key="5">
    <source>
        <dbReference type="PROSITE-ProRule" id="PRU00560"/>
    </source>
</evidence>
<dbReference type="Proteomes" id="UP000076532">
    <property type="component" value="Unassembled WGS sequence"/>
</dbReference>
<evidence type="ECO:0000256" key="2">
    <source>
        <dbReference type="ARBA" id="ARBA00022801"/>
    </source>
</evidence>
<evidence type="ECO:0000259" key="7">
    <source>
        <dbReference type="PROSITE" id="PS51198"/>
    </source>
</evidence>
<dbReference type="AlphaFoldDB" id="A0A166DXW3"/>
<gene>
    <name evidence="8" type="ORF">FIBSPDRAFT_895935</name>
</gene>
<evidence type="ECO:0000313" key="9">
    <source>
        <dbReference type="Proteomes" id="UP000076532"/>
    </source>
</evidence>
<keyword evidence="9" id="KW-1185">Reference proteome</keyword>
<evidence type="ECO:0000313" key="8">
    <source>
        <dbReference type="EMBL" id="KZP15183.1"/>
    </source>
</evidence>
<dbReference type="SUPFAM" id="SSF52540">
    <property type="entry name" value="P-loop containing nucleoside triphosphate hydrolases"/>
    <property type="match status" value="1"/>
</dbReference>
<dbReference type="SUPFAM" id="SSF48452">
    <property type="entry name" value="TPR-like"/>
    <property type="match status" value="1"/>
</dbReference>
<keyword evidence="3 5" id="KW-0347">Helicase</keyword>
<dbReference type="GO" id="GO:0016787">
    <property type="term" value="F:hydrolase activity"/>
    <property type="evidence" value="ECO:0007669"/>
    <property type="project" value="UniProtKB-UniRule"/>
</dbReference>
<accession>A0A166DXW3</accession>
<dbReference type="PANTHER" id="PTHR21529:SF4">
    <property type="entry name" value="TPR AND ANKYRIN REPEAT-CONTAINING PROTEIN 1"/>
    <property type="match status" value="1"/>
</dbReference>
<dbReference type="GO" id="GO:0004386">
    <property type="term" value="F:helicase activity"/>
    <property type="evidence" value="ECO:0007669"/>
    <property type="project" value="UniProtKB-UniRule"/>
</dbReference>
<dbReference type="InterPro" id="IPR011990">
    <property type="entry name" value="TPR-like_helical_dom_sf"/>
</dbReference>
<evidence type="ECO:0000256" key="3">
    <source>
        <dbReference type="ARBA" id="ARBA00022806"/>
    </source>
</evidence>
<proteinExistence type="predicted"/>
<dbReference type="Pfam" id="PF00580">
    <property type="entry name" value="UvrD-helicase"/>
    <property type="match status" value="1"/>
</dbReference>
<keyword evidence="6" id="KW-0732">Signal</keyword>
<dbReference type="InterPro" id="IPR014017">
    <property type="entry name" value="DNA_helicase_UvrD-like_C"/>
</dbReference>
<dbReference type="PROSITE" id="PS51198">
    <property type="entry name" value="UVRD_HELICASE_ATP_BIND"/>
    <property type="match status" value="1"/>
</dbReference>
<keyword evidence="1 5" id="KW-0547">Nucleotide-binding</keyword>
<dbReference type="Pfam" id="PF13361">
    <property type="entry name" value="UvrD_C"/>
    <property type="match status" value="1"/>
</dbReference>
<feature type="domain" description="UvrD-like helicase ATP-binding" evidence="7">
    <location>
        <begin position="485"/>
        <end position="860"/>
    </location>
</feature>
<organism evidence="8 9">
    <name type="scientific">Athelia psychrophila</name>
    <dbReference type="NCBI Taxonomy" id="1759441"/>
    <lineage>
        <taxon>Eukaryota</taxon>
        <taxon>Fungi</taxon>
        <taxon>Dikarya</taxon>
        <taxon>Basidiomycota</taxon>
        <taxon>Agaricomycotina</taxon>
        <taxon>Agaricomycetes</taxon>
        <taxon>Agaricomycetidae</taxon>
        <taxon>Atheliales</taxon>
        <taxon>Atheliaceae</taxon>
        <taxon>Athelia</taxon>
    </lineage>
</organism>
<keyword evidence="2 5" id="KW-0378">Hydrolase</keyword>
<name>A0A166DXW3_9AGAM</name>
<evidence type="ECO:0000256" key="4">
    <source>
        <dbReference type="ARBA" id="ARBA00022840"/>
    </source>
</evidence>
<dbReference type="EMBL" id="KV417607">
    <property type="protein sequence ID" value="KZP15183.1"/>
    <property type="molecule type" value="Genomic_DNA"/>
</dbReference>
<dbReference type="OrthoDB" id="3156807at2759"/>
<dbReference type="InterPro" id="IPR014016">
    <property type="entry name" value="UvrD-like_ATP-bd"/>
</dbReference>
<dbReference type="STRING" id="436010.A0A166DXW3"/>
<sequence>MIEDALAFSLILLLPVMPSLLNLASLSPEALRNETTQLEALQKIGWALNRNNADQIILLLASKPGLLDLACFPSAAKAFASSLGGTLLRQLSNYLFSVRRVLPPGTQEKLDASRLKVDKIPIILTSLSDANHLSGSQVTSRKKAKIRAAIENPEVFRTLGISLPSSAQQAEGLVATLLQEQKETLKEYFDVLQDASLAHIFKTEYFSQVQITSSGGKPAEVGLTVEEPQSTGTSVLHSAYPAVQPKKAAVLSERAAGFGDWCLLLSARATKDLRELRWNDQALLKIILKRMRELSNGNFSRDNQKRLNQSSSEVPIYEAKTRDLRLIVTILFLRSSAIADKFTQYQVDCVPEYDSSLERQGTSLLTSMADPAQSGLPSVLRIFGVYNHTQNDRLWQSMGIQLATKGIEYRRRCIYRKPHFPGDDIFVPGTFPPMEVPETKASKSELDLPHDDLDALHSLLVLEKFVVFSQALLNSIVADKDVKHIFDVSPQERAIIQHPSSCYVIGRSGTGKTTTMLFKMFLVENGSTMLGDKNSPKPRQLFVTQSRMLAGKVEEYFAKLMEALATARYSLEELAILAKSHREEAGLVDLDDQANWRNDLPGRFSELQDEHFPLFITFDRLCGLLEADFMTIHRTTGDDILNRALGEQNEGAMITYDIFRDTYWNHFPQLLTKGLDPSLVFSEIMGVIKGSEAALNSPDRFVRKNDYVNLSHRTQSTFALKRGTIYDIFKVYMKHKHDAGHRDSADRTHDILNALAAGRLVPRNKVDYILKAYSYISYVDEVQDNLLIDAQLLWYLCRNRNGLFWAGDIAQTISVGSSFRFDDLKAFLFRVEERNSPTAGVSATVIHPQTFQLAVNYRSHAGIVNTAHTLISLIAFFWPRAIDTLVPETGLIGGLKPVFFHGWNADTVRYEQFLFGTSGEHLEFGAQQCILVRDDRARNQLRDEVGDVGLIMTLYESKGLEFNDVLLYNFFENSAANLSQWRVVLNTLPPTSLEVGVPAPRFDDTRHAVICSELKSLYVAITRARKNVWIVDCSKKGEPMRMVWESKNQVHSCTPGADVPQLAVSSTPEEWAATGKKLFQHKRYIQAIHCFKRASMFREVDVAQAYSLRAQARAIPTNQDVQRKTAFTHVAEAFLQCAAATKKPNERRIYYTIAGDCFIILVAYHRAAETYLAGEEFTKAAISYRKAGNVQEAVEVIKQHRRDMDADVADSGMDFARLSCFRDPDIEVFSLLWGAERVERCDSVAYLRYEPRRGCSPNGCLEVSAVENEIYDINTQDLGT</sequence>
<dbReference type="InterPro" id="IPR039904">
    <property type="entry name" value="TRANK1"/>
</dbReference>
<feature type="chain" id="PRO_5007872429" evidence="6">
    <location>
        <begin position="19"/>
        <end position="1280"/>
    </location>
</feature>
<evidence type="ECO:0000256" key="6">
    <source>
        <dbReference type="SAM" id="SignalP"/>
    </source>
</evidence>
<dbReference type="GO" id="GO:0005524">
    <property type="term" value="F:ATP binding"/>
    <property type="evidence" value="ECO:0007669"/>
    <property type="project" value="UniProtKB-UniRule"/>
</dbReference>
<dbReference type="PANTHER" id="PTHR21529">
    <property type="entry name" value="MAMMARY TURMOR VIRUS RECEPTOR HOMOLOG 1, 2 MTVR1, 2"/>
    <property type="match status" value="1"/>
</dbReference>
<protein>
    <submittedName>
        <fullName evidence="8">P-loop containing nucleoside triphosphate hydrolase protein</fullName>
    </submittedName>
</protein>
<keyword evidence="4 5" id="KW-0067">ATP-binding</keyword>
<reference evidence="8 9" key="1">
    <citation type="journal article" date="2016" name="Mol. Biol. Evol.">
        <title>Comparative Genomics of Early-Diverging Mushroom-Forming Fungi Provides Insights into the Origins of Lignocellulose Decay Capabilities.</title>
        <authorList>
            <person name="Nagy L.G."/>
            <person name="Riley R."/>
            <person name="Tritt A."/>
            <person name="Adam C."/>
            <person name="Daum C."/>
            <person name="Floudas D."/>
            <person name="Sun H."/>
            <person name="Yadav J.S."/>
            <person name="Pangilinan J."/>
            <person name="Larsson K.H."/>
            <person name="Matsuura K."/>
            <person name="Barry K."/>
            <person name="Labutti K."/>
            <person name="Kuo R."/>
            <person name="Ohm R.A."/>
            <person name="Bhattacharya S.S."/>
            <person name="Shirouzu T."/>
            <person name="Yoshinaga Y."/>
            <person name="Martin F.M."/>
            <person name="Grigoriev I.V."/>
            <person name="Hibbett D.S."/>
        </authorList>
    </citation>
    <scope>NUCLEOTIDE SEQUENCE [LARGE SCALE GENOMIC DNA]</scope>
    <source>
        <strain evidence="8 9">CBS 109695</strain>
    </source>
</reference>